<dbReference type="Proteomes" id="UP000245934">
    <property type="component" value="Unassembled WGS sequence"/>
</dbReference>
<feature type="region of interest" description="Disordered" evidence="1">
    <location>
        <begin position="123"/>
        <end position="151"/>
    </location>
</feature>
<name>A0A2V2NF04_9EURY</name>
<sequence>MYYKIGACLLLVTLLVAGVHAIPPLPYEFYGNVTVNGTDADAGVVILAKINGTEVGNITTTTTGIYGGPATFDRRLVVNGAEEQIGEYITFWIGDLQAAQKVKLYAGESQHLDLSFTPGEEGSIDASVVPSQSGTIADVPTDSETPGPTSTQAPLLIAPIVAGLAIFLLYRRE</sequence>
<dbReference type="GeneID" id="97609235"/>
<dbReference type="EMBL" id="QGMZ01000004">
    <property type="protein sequence ID" value="PWR76146.1"/>
    <property type="molecule type" value="Genomic_DNA"/>
</dbReference>
<keyword evidence="4" id="KW-1185">Reference proteome</keyword>
<protein>
    <submittedName>
        <fullName evidence="3">Uncharacterized protein</fullName>
    </submittedName>
</protein>
<keyword evidence="2" id="KW-1133">Transmembrane helix</keyword>
<comment type="caution">
    <text evidence="3">The sequence shown here is derived from an EMBL/GenBank/DDBJ whole genome shotgun (WGS) entry which is preliminary data.</text>
</comment>
<evidence type="ECO:0000313" key="4">
    <source>
        <dbReference type="Proteomes" id="UP000245934"/>
    </source>
</evidence>
<dbReference type="OrthoDB" id="117408at2157"/>
<accession>A0A2V2NF04</accession>
<evidence type="ECO:0000313" key="3">
    <source>
        <dbReference type="EMBL" id="PWR76146.1"/>
    </source>
</evidence>
<dbReference type="AlphaFoldDB" id="A0A2V2NF04"/>
<keyword evidence="2" id="KW-0812">Transmembrane</keyword>
<keyword evidence="2" id="KW-0472">Membrane</keyword>
<evidence type="ECO:0000256" key="1">
    <source>
        <dbReference type="SAM" id="MobiDB-lite"/>
    </source>
</evidence>
<feature type="compositionally biased region" description="Polar residues" evidence="1">
    <location>
        <begin position="142"/>
        <end position="151"/>
    </location>
</feature>
<feature type="transmembrane region" description="Helical" evidence="2">
    <location>
        <begin position="153"/>
        <end position="170"/>
    </location>
</feature>
<reference evidence="3 4" key="1">
    <citation type="submission" date="2018-05" db="EMBL/GenBank/DDBJ databases">
        <title>Draft genome of Methanospirillum stamsii Pt1.</title>
        <authorList>
            <person name="Dueholm M.S."/>
            <person name="Nielsen P.H."/>
            <person name="Bakmann L.F."/>
            <person name="Otzen D.E."/>
        </authorList>
    </citation>
    <scope>NUCLEOTIDE SEQUENCE [LARGE SCALE GENOMIC DNA]</scope>
    <source>
        <strain evidence="3 4">Pt1</strain>
    </source>
</reference>
<proteinExistence type="predicted"/>
<organism evidence="3 4">
    <name type="scientific">Methanospirillum stamsii</name>
    <dbReference type="NCBI Taxonomy" id="1277351"/>
    <lineage>
        <taxon>Archaea</taxon>
        <taxon>Methanobacteriati</taxon>
        <taxon>Methanobacteriota</taxon>
        <taxon>Stenosarchaea group</taxon>
        <taxon>Methanomicrobia</taxon>
        <taxon>Methanomicrobiales</taxon>
        <taxon>Methanospirillaceae</taxon>
        <taxon>Methanospirillum</taxon>
    </lineage>
</organism>
<evidence type="ECO:0000256" key="2">
    <source>
        <dbReference type="SAM" id="Phobius"/>
    </source>
</evidence>
<dbReference type="RefSeq" id="WP_109939281.1">
    <property type="nucleotide sequence ID" value="NZ_CP176366.1"/>
</dbReference>
<gene>
    <name evidence="3" type="ORF">DLD82_01225</name>
</gene>